<organism evidence="1 2">
    <name type="scientific">Populus trichocarpa</name>
    <name type="common">Western balsam poplar</name>
    <name type="synonym">Populus balsamifera subsp. trichocarpa</name>
    <dbReference type="NCBI Taxonomy" id="3694"/>
    <lineage>
        <taxon>Eukaryota</taxon>
        <taxon>Viridiplantae</taxon>
        <taxon>Streptophyta</taxon>
        <taxon>Embryophyta</taxon>
        <taxon>Tracheophyta</taxon>
        <taxon>Spermatophyta</taxon>
        <taxon>Magnoliopsida</taxon>
        <taxon>eudicotyledons</taxon>
        <taxon>Gunneridae</taxon>
        <taxon>Pentapetalae</taxon>
        <taxon>rosids</taxon>
        <taxon>fabids</taxon>
        <taxon>Malpighiales</taxon>
        <taxon>Salicaceae</taxon>
        <taxon>Saliceae</taxon>
        <taxon>Populus</taxon>
    </lineage>
</organism>
<name>A0ACC0TFF6_POPTR</name>
<dbReference type="Proteomes" id="UP000006729">
    <property type="component" value="Chromosome 2"/>
</dbReference>
<evidence type="ECO:0000313" key="1">
    <source>
        <dbReference type="EMBL" id="KAI9400247.1"/>
    </source>
</evidence>
<reference evidence="1 2" key="1">
    <citation type="journal article" date="2006" name="Science">
        <title>The genome of black cottonwood, Populus trichocarpa (Torr. &amp; Gray).</title>
        <authorList>
            <person name="Tuskan G.A."/>
            <person name="Difazio S."/>
            <person name="Jansson S."/>
            <person name="Bohlmann J."/>
            <person name="Grigoriev I."/>
            <person name="Hellsten U."/>
            <person name="Putnam N."/>
            <person name="Ralph S."/>
            <person name="Rombauts S."/>
            <person name="Salamov A."/>
            <person name="Schein J."/>
            <person name="Sterck L."/>
            <person name="Aerts A."/>
            <person name="Bhalerao R.R."/>
            <person name="Bhalerao R.P."/>
            <person name="Blaudez D."/>
            <person name="Boerjan W."/>
            <person name="Brun A."/>
            <person name="Brunner A."/>
            <person name="Busov V."/>
            <person name="Campbell M."/>
            <person name="Carlson J."/>
            <person name="Chalot M."/>
            <person name="Chapman J."/>
            <person name="Chen G.L."/>
            <person name="Cooper D."/>
            <person name="Coutinho P.M."/>
            <person name="Couturier J."/>
            <person name="Covert S."/>
            <person name="Cronk Q."/>
            <person name="Cunningham R."/>
            <person name="Davis J."/>
            <person name="Degroeve S."/>
            <person name="Dejardin A."/>
            <person name="Depamphilis C."/>
            <person name="Detter J."/>
            <person name="Dirks B."/>
            <person name="Dubchak I."/>
            <person name="Duplessis S."/>
            <person name="Ehlting J."/>
            <person name="Ellis B."/>
            <person name="Gendler K."/>
            <person name="Goodstein D."/>
            <person name="Gribskov M."/>
            <person name="Grimwood J."/>
            <person name="Groover A."/>
            <person name="Gunter L."/>
            <person name="Hamberger B."/>
            <person name="Heinze B."/>
            <person name="Helariutta Y."/>
            <person name="Henrissat B."/>
            <person name="Holligan D."/>
            <person name="Holt R."/>
            <person name="Huang W."/>
            <person name="Islam-Faridi N."/>
            <person name="Jones S."/>
            <person name="Jones-Rhoades M."/>
            <person name="Jorgensen R."/>
            <person name="Joshi C."/>
            <person name="Kangasjarvi J."/>
            <person name="Karlsson J."/>
            <person name="Kelleher C."/>
            <person name="Kirkpatrick R."/>
            <person name="Kirst M."/>
            <person name="Kohler A."/>
            <person name="Kalluri U."/>
            <person name="Larimer F."/>
            <person name="Leebens-Mack J."/>
            <person name="Leple J.C."/>
            <person name="Locascio P."/>
            <person name="Lou Y."/>
            <person name="Lucas S."/>
            <person name="Martin F."/>
            <person name="Montanini B."/>
            <person name="Napoli C."/>
            <person name="Nelson D.R."/>
            <person name="Nelson C."/>
            <person name="Nieminen K."/>
            <person name="Nilsson O."/>
            <person name="Pereda V."/>
            <person name="Peter G."/>
            <person name="Philippe R."/>
            <person name="Pilate G."/>
            <person name="Poliakov A."/>
            <person name="Razumovskaya J."/>
            <person name="Richardson P."/>
            <person name="Rinaldi C."/>
            <person name="Ritland K."/>
            <person name="Rouze P."/>
            <person name="Ryaboy D."/>
            <person name="Schmutz J."/>
            <person name="Schrader J."/>
            <person name="Segerman B."/>
            <person name="Shin H."/>
            <person name="Siddiqui A."/>
            <person name="Sterky F."/>
            <person name="Terry A."/>
            <person name="Tsai C.J."/>
            <person name="Uberbacher E."/>
            <person name="Unneberg P."/>
            <person name="Vahala J."/>
            <person name="Wall K."/>
            <person name="Wessler S."/>
            <person name="Yang G."/>
            <person name="Yin T."/>
            <person name="Douglas C."/>
            <person name="Marra M."/>
            <person name="Sandberg G."/>
            <person name="Van de Peer Y."/>
            <person name="Rokhsar D."/>
        </authorList>
    </citation>
    <scope>NUCLEOTIDE SEQUENCE [LARGE SCALE GENOMIC DNA]</scope>
    <source>
        <strain evidence="2">cv. Nisqually</strain>
    </source>
</reference>
<keyword evidence="2" id="KW-1185">Reference proteome</keyword>
<sequence length="77" mass="8472">MREVAGSVCEGGSAAGFCEGEALCSQRKMSGVCSQLKADWPVGRLPLEGWSMEMGETVRLRGEVGEGCLLWFRWVFR</sequence>
<proteinExistence type="predicted"/>
<comment type="caution">
    <text evidence="1">The sequence shown here is derived from an EMBL/GenBank/DDBJ whole genome shotgun (WGS) entry which is preliminary data.</text>
</comment>
<gene>
    <name evidence="1" type="ORF">POPTR_002G208200v4</name>
</gene>
<dbReference type="EMBL" id="CM009291">
    <property type="protein sequence ID" value="KAI9400247.1"/>
    <property type="molecule type" value="Genomic_DNA"/>
</dbReference>
<accession>A0ACC0TFF6</accession>
<evidence type="ECO:0000313" key="2">
    <source>
        <dbReference type="Proteomes" id="UP000006729"/>
    </source>
</evidence>
<protein>
    <submittedName>
        <fullName evidence="1">Uncharacterized protein</fullName>
    </submittedName>
</protein>